<protein>
    <submittedName>
        <fullName evidence="1">Uncharacterized protein</fullName>
    </submittedName>
</protein>
<dbReference type="OrthoDB" id="10014409at2759"/>
<evidence type="ECO:0000313" key="1">
    <source>
        <dbReference type="EMBL" id="TNN48573.1"/>
    </source>
</evidence>
<gene>
    <name evidence="1" type="ORF">EYF80_041225</name>
</gene>
<keyword evidence="2" id="KW-1185">Reference proteome</keyword>
<evidence type="ECO:0000313" key="2">
    <source>
        <dbReference type="Proteomes" id="UP000314294"/>
    </source>
</evidence>
<dbReference type="Proteomes" id="UP000314294">
    <property type="component" value="Unassembled WGS sequence"/>
</dbReference>
<accession>A0A4Z2G6N7</accession>
<sequence>MQRCLDSLAAVGLFLLNRSLLFIDFKLSGRERNVVDKVRYLGHIVGNDLSDDDVQRPCWKLPAQANKVFRFSSPSKLAAGCFCVGTLQVSIYPVVFRGSPLNPAENTLQTLRYRLCVISTSTLWTA</sequence>
<proteinExistence type="predicted"/>
<reference evidence="1 2" key="1">
    <citation type="submission" date="2019-03" db="EMBL/GenBank/DDBJ databases">
        <title>First draft genome of Liparis tanakae, snailfish: a comprehensive survey of snailfish specific genes.</title>
        <authorList>
            <person name="Kim W."/>
            <person name="Song I."/>
            <person name="Jeong J.-H."/>
            <person name="Kim D."/>
            <person name="Kim S."/>
            <person name="Ryu S."/>
            <person name="Song J.Y."/>
            <person name="Lee S.K."/>
        </authorList>
    </citation>
    <scope>NUCLEOTIDE SEQUENCE [LARGE SCALE GENOMIC DNA]</scope>
    <source>
        <tissue evidence="1">Muscle</tissue>
    </source>
</reference>
<dbReference type="EMBL" id="SRLO01000691">
    <property type="protein sequence ID" value="TNN48573.1"/>
    <property type="molecule type" value="Genomic_DNA"/>
</dbReference>
<comment type="caution">
    <text evidence="1">The sequence shown here is derived from an EMBL/GenBank/DDBJ whole genome shotgun (WGS) entry which is preliminary data.</text>
</comment>
<name>A0A4Z2G6N7_9TELE</name>
<dbReference type="AlphaFoldDB" id="A0A4Z2G6N7"/>
<organism evidence="1 2">
    <name type="scientific">Liparis tanakae</name>
    <name type="common">Tanaka's snailfish</name>
    <dbReference type="NCBI Taxonomy" id="230148"/>
    <lineage>
        <taxon>Eukaryota</taxon>
        <taxon>Metazoa</taxon>
        <taxon>Chordata</taxon>
        <taxon>Craniata</taxon>
        <taxon>Vertebrata</taxon>
        <taxon>Euteleostomi</taxon>
        <taxon>Actinopterygii</taxon>
        <taxon>Neopterygii</taxon>
        <taxon>Teleostei</taxon>
        <taxon>Neoteleostei</taxon>
        <taxon>Acanthomorphata</taxon>
        <taxon>Eupercaria</taxon>
        <taxon>Perciformes</taxon>
        <taxon>Cottioidei</taxon>
        <taxon>Cottales</taxon>
        <taxon>Liparidae</taxon>
        <taxon>Liparis</taxon>
    </lineage>
</organism>